<dbReference type="AlphaFoldDB" id="A0A318RNC5"/>
<proteinExistence type="inferred from homology"/>
<name>A0A318RNC5_WILLI</name>
<protein>
    <submittedName>
        <fullName evidence="3">NAD(P)-dependent dehydrogenase (Short-subunit alcohol dehydrogenase family)</fullName>
    </submittedName>
</protein>
<dbReference type="GO" id="GO:0050664">
    <property type="term" value="F:oxidoreductase activity, acting on NAD(P)H, oxygen as acceptor"/>
    <property type="evidence" value="ECO:0007669"/>
    <property type="project" value="TreeGrafter"/>
</dbReference>
<evidence type="ECO:0000313" key="4">
    <source>
        <dbReference type="Proteomes" id="UP000247591"/>
    </source>
</evidence>
<sequence length="279" mass="28883">MLGGAVVSTVGVVTGAGRGMGLECARRITSMVDTLLLVDRDETTATTAAAELSARGEAEVRPFVLDITDVDGLDRLATRVGESGSLRAVAHVAGISPTMADWKKIFTVDLIGTARLAAALRPLTVRGTAWVAFASMAPVIGGVQIDAATAAVLDDPLSEHFFERIHQSVGPRIEHPGAAYAIAKLGVKQFVQREAVRLGPLGGRICSVSPGLIDTPQGRQEAAGNPRMGAWVEQTPVGRLGRADEVAAVATFALSDEASFLNGVDLLVDGGVCAAVLGH</sequence>
<dbReference type="RefSeq" id="WP_245937955.1">
    <property type="nucleotide sequence ID" value="NZ_QJSP01000008.1"/>
</dbReference>
<dbReference type="CDD" id="cd05233">
    <property type="entry name" value="SDR_c"/>
    <property type="match status" value="1"/>
</dbReference>
<dbReference type="Gene3D" id="3.40.50.720">
    <property type="entry name" value="NAD(P)-binding Rossmann-like Domain"/>
    <property type="match status" value="1"/>
</dbReference>
<dbReference type="PANTHER" id="PTHR43008:SF4">
    <property type="entry name" value="CHAIN DEHYDROGENASE, PUTATIVE (AFU_ORTHOLOGUE AFUA_4G08710)-RELATED"/>
    <property type="match status" value="1"/>
</dbReference>
<dbReference type="SUPFAM" id="SSF51735">
    <property type="entry name" value="NAD(P)-binding Rossmann-fold domains"/>
    <property type="match status" value="1"/>
</dbReference>
<comment type="similarity">
    <text evidence="1">Belongs to the short-chain dehydrogenases/reductases (SDR) family.</text>
</comment>
<accession>A0A318RNC5</accession>
<dbReference type="EMBL" id="QJSP01000008">
    <property type="protein sequence ID" value="PYE16342.1"/>
    <property type="molecule type" value="Genomic_DNA"/>
</dbReference>
<evidence type="ECO:0000256" key="1">
    <source>
        <dbReference type="ARBA" id="ARBA00006484"/>
    </source>
</evidence>
<gene>
    <name evidence="3" type="ORF">DFR67_10893</name>
</gene>
<keyword evidence="2" id="KW-0560">Oxidoreductase</keyword>
<dbReference type="PANTHER" id="PTHR43008">
    <property type="entry name" value="BENZIL REDUCTASE"/>
    <property type="match status" value="1"/>
</dbReference>
<comment type="caution">
    <text evidence="3">The sequence shown here is derived from an EMBL/GenBank/DDBJ whole genome shotgun (WGS) entry which is preliminary data.</text>
</comment>
<dbReference type="InterPro" id="IPR036291">
    <property type="entry name" value="NAD(P)-bd_dom_sf"/>
</dbReference>
<organism evidence="3 4">
    <name type="scientific">Williamsia limnetica</name>
    <dbReference type="NCBI Taxonomy" id="882452"/>
    <lineage>
        <taxon>Bacteria</taxon>
        <taxon>Bacillati</taxon>
        <taxon>Actinomycetota</taxon>
        <taxon>Actinomycetes</taxon>
        <taxon>Mycobacteriales</taxon>
        <taxon>Nocardiaceae</taxon>
        <taxon>Williamsia</taxon>
    </lineage>
</organism>
<dbReference type="Pfam" id="PF00106">
    <property type="entry name" value="adh_short"/>
    <property type="match status" value="1"/>
</dbReference>
<dbReference type="Pfam" id="PF13561">
    <property type="entry name" value="adh_short_C2"/>
    <property type="match status" value="1"/>
</dbReference>
<reference evidence="3 4" key="1">
    <citation type="submission" date="2018-06" db="EMBL/GenBank/DDBJ databases">
        <title>Genomic Encyclopedia of Type Strains, Phase IV (KMG-IV): sequencing the most valuable type-strain genomes for metagenomic binning, comparative biology and taxonomic classification.</title>
        <authorList>
            <person name="Goeker M."/>
        </authorList>
    </citation>
    <scope>NUCLEOTIDE SEQUENCE [LARGE SCALE GENOMIC DNA]</scope>
    <source>
        <strain evidence="3 4">DSM 45521</strain>
    </source>
</reference>
<dbReference type="Proteomes" id="UP000247591">
    <property type="component" value="Unassembled WGS sequence"/>
</dbReference>
<evidence type="ECO:0000313" key="3">
    <source>
        <dbReference type="EMBL" id="PYE16342.1"/>
    </source>
</evidence>
<dbReference type="InterPro" id="IPR002347">
    <property type="entry name" value="SDR_fam"/>
</dbReference>
<keyword evidence="4" id="KW-1185">Reference proteome</keyword>
<dbReference type="PRINTS" id="PR00081">
    <property type="entry name" value="GDHRDH"/>
</dbReference>
<evidence type="ECO:0000256" key="2">
    <source>
        <dbReference type="ARBA" id="ARBA00023002"/>
    </source>
</evidence>